<dbReference type="RefSeq" id="WP_211630652.1">
    <property type="nucleotide sequence ID" value="NZ_CP073100.1"/>
</dbReference>
<sequence>MPTAAAIRDFLENLLWQERFDEEHLAAGHKLKSKVRELAAERPDDDNLTLRANVAGEDCEIPMWVAGDGWQFETNCSCEFGRFCPHAAAMLTEASKPKTLSRVLEGAIVRSRQAPELAAAETLVPAPEDIPHVELVPTFHLTLVRESTDSKVIRLLLQALKMPDQGDWVVARPFAIYGEHRIPISGAPGAREFRVETKKGPLVIRRDVAAEYSAVQALQQVGLGSLSGHAEFRFLLSLAGKKGITNEGGLWFPSAVHGPIAEFWPWLRSRGREVLEAAKWTFEVARDVGYDVIDLDPDNWVFTLEDDSTGWFHLSVGIEVAGKSIDLLPILAALLDKGALEESLEFPADGHFLHYLPDGTALRLPTARVRKILKHFAALIDPRRFKGGKMPLHPLDAAALGLAEFGIEPPPRLAELAEKLNGFEGINPEPPPEGLKAELRPYQLSGFRWMQFLARHELHGILADDMGLGKTLQTITHILAEKASGRNAKRPSLVIAPTSVVPNWQAEIRKFAPELRILLLDGPERKKYFRSIPYADVVLTSFALLQRDIDKLTEHSFHLAVLDEAQNIKNPSAKVAQAACKLNARHRLCLSGTPVENHLGELWSQLKFLMPGFLGSQEDFNRRFRTPIERNGDAERQAALKKRVAPLILRRTKDQVAKELPPKTELVHMVELTSGQKDLYETIRAAMDKRVRQAIAARGFDKSQMVFLEALMKLRQICCDPRLLKLEGESKLEADLAGSGKLDYLFELLETLVEEGRRTLLFSQFTSMLQIIEDGLKLRKISYLKLTGESKNRGGLVKEFQEGDASVFLISLKAGGTGLNLVAADTVIHYDPWWNPAAEAQATDRAYRIGQDKPVFVHKLLCQGTVEERIHKLQQQKSQLANALLADADVSTRLDSNTLGALLAPME</sequence>
<keyword evidence="6" id="KW-0547">Nucleotide-binding</keyword>
<feature type="domain" description="SWIM-type" evidence="3">
    <location>
        <begin position="61"/>
        <end position="95"/>
    </location>
</feature>
<dbReference type="CDD" id="cd18793">
    <property type="entry name" value="SF2_C_SNF"/>
    <property type="match status" value="1"/>
</dbReference>
<keyword evidence="2" id="KW-0862">Zinc</keyword>
<evidence type="ECO:0000256" key="1">
    <source>
        <dbReference type="ARBA" id="ARBA00022801"/>
    </source>
</evidence>
<dbReference type="GO" id="GO:0008270">
    <property type="term" value="F:zinc ion binding"/>
    <property type="evidence" value="ECO:0007669"/>
    <property type="project" value="UniProtKB-KW"/>
</dbReference>
<evidence type="ECO:0000259" key="3">
    <source>
        <dbReference type="PROSITE" id="PS50966"/>
    </source>
</evidence>
<dbReference type="InterPro" id="IPR014001">
    <property type="entry name" value="Helicase_ATP-bd"/>
</dbReference>
<dbReference type="Proteomes" id="UP000676169">
    <property type="component" value="Chromosome"/>
</dbReference>
<name>A0A975G813_9BACT</name>
<evidence type="ECO:0000256" key="2">
    <source>
        <dbReference type="PROSITE-ProRule" id="PRU00325"/>
    </source>
</evidence>
<dbReference type="Gene3D" id="3.40.50.300">
    <property type="entry name" value="P-loop containing nucleotide triphosphate hydrolases"/>
    <property type="match status" value="1"/>
</dbReference>
<keyword evidence="7" id="KW-1185">Reference proteome</keyword>
<dbReference type="Pfam" id="PF00271">
    <property type="entry name" value="Helicase_C"/>
    <property type="match status" value="1"/>
</dbReference>
<dbReference type="PROSITE" id="PS50966">
    <property type="entry name" value="ZF_SWIM"/>
    <property type="match status" value="1"/>
</dbReference>
<dbReference type="SMART" id="SM00490">
    <property type="entry name" value="HELICc"/>
    <property type="match status" value="1"/>
</dbReference>
<dbReference type="GO" id="GO:0004386">
    <property type="term" value="F:helicase activity"/>
    <property type="evidence" value="ECO:0007669"/>
    <property type="project" value="UniProtKB-KW"/>
</dbReference>
<feature type="domain" description="Helicase C-terminal" evidence="5">
    <location>
        <begin position="744"/>
        <end position="898"/>
    </location>
</feature>
<protein>
    <submittedName>
        <fullName evidence="6">DEAD/DEAH box helicase</fullName>
    </submittedName>
</protein>
<dbReference type="KEGG" id="lamb:KBB96_16810"/>
<dbReference type="InterPro" id="IPR000330">
    <property type="entry name" value="SNF2_N"/>
</dbReference>
<keyword evidence="6" id="KW-0067">ATP-binding</keyword>
<dbReference type="SMART" id="SM00487">
    <property type="entry name" value="DEXDc"/>
    <property type="match status" value="1"/>
</dbReference>
<dbReference type="CDD" id="cd18012">
    <property type="entry name" value="DEXQc_arch_SWI2_SNF2"/>
    <property type="match status" value="1"/>
</dbReference>
<organism evidence="6 7">
    <name type="scientific">Luteolibacter ambystomatis</name>
    <dbReference type="NCBI Taxonomy" id="2824561"/>
    <lineage>
        <taxon>Bacteria</taxon>
        <taxon>Pseudomonadati</taxon>
        <taxon>Verrucomicrobiota</taxon>
        <taxon>Verrucomicrobiia</taxon>
        <taxon>Verrucomicrobiales</taxon>
        <taxon>Verrucomicrobiaceae</taxon>
        <taxon>Luteolibacter</taxon>
    </lineage>
</organism>
<dbReference type="SUPFAM" id="SSF52540">
    <property type="entry name" value="P-loop containing nucleoside triphosphate hydrolases"/>
    <property type="match status" value="2"/>
</dbReference>
<dbReference type="InterPro" id="IPR038718">
    <property type="entry name" value="SNF2-like_sf"/>
</dbReference>
<evidence type="ECO:0000313" key="6">
    <source>
        <dbReference type="EMBL" id="QUE50512.1"/>
    </source>
</evidence>
<reference evidence="6" key="1">
    <citation type="submission" date="2021-04" db="EMBL/GenBank/DDBJ databases">
        <title>Luteolibacter sp. 32A isolated from the skin of an Anderson's salamander (Ambystoma andersonii).</title>
        <authorList>
            <person name="Spergser J."/>
            <person name="Busse H.-J."/>
        </authorList>
    </citation>
    <scope>NUCLEOTIDE SEQUENCE</scope>
    <source>
        <strain evidence="6">32A</strain>
    </source>
</reference>
<dbReference type="InterPro" id="IPR007527">
    <property type="entry name" value="Znf_SWIM"/>
</dbReference>
<accession>A0A975G813</accession>
<evidence type="ECO:0000259" key="4">
    <source>
        <dbReference type="PROSITE" id="PS51192"/>
    </source>
</evidence>
<dbReference type="PANTHER" id="PTHR10799">
    <property type="entry name" value="SNF2/RAD54 HELICASE FAMILY"/>
    <property type="match status" value="1"/>
</dbReference>
<dbReference type="InterPro" id="IPR049730">
    <property type="entry name" value="SNF2/RAD54-like_C"/>
</dbReference>
<dbReference type="GO" id="GO:0005524">
    <property type="term" value="F:ATP binding"/>
    <property type="evidence" value="ECO:0007669"/>
    <property type="project" value="InterPro"/>
</dbReference>
<keyword evidence="1" id="KW-0378">Hydrolase</keyword>
<feature type="domain" description="Helicase ATP-binding" evidence="4">
    <location>
        <begin position="451"/>
        <end position="612"/>
    </location>
</feature>
<evidence type="ECO:0000313" key="7">
    <source>
        <dbReference type="Proteomes" id="UP000676169"/>
    </source>
</evidence>
<dbReference type="EMBL" id="CP073100">
    <property type="protein sequence ID" value="QUE50512.1"/>
    <property type="molecule type" value="Genomic_DNA"/>
</dbReference>
<dbReference type="Pfam" id="PF00176">
    <property type="entry name" value="SNF2-rel_dom"/>
    <property type="match status" value="1"/>
</dbReference>
<dbReference type="PROSITE" id="PS51192">
    <property type="entry name" value="HELICASE_ATP_BIND_1"/>
    <property type="match status" value="1"/>
</dbReference>
<dbReference type="PROSITE" id="PS51194">
    <property type="entry name" value="HELICASE_CTER"/>
    <property type="match status" value="1"/>
</dbReference>
<keyword evidence="2" id="KW-0479">Metal-binding</keyword>
<keyword evidence="2" id="KW-0863">Zinc-finger</keyword>
<dbReference type="GO" id="GO:0016787">
    <property type="term" value="F:hydrolase activity"/>
    <property type="evidence" value="ECO:0007669"/>
    <property type="project" value="UniProtKB-KW"/>
</dbReference>
<dbReference type="InterPro" id="IPR001650">
    <property type="entry name" value="Helicase_C-like"/>
</dbReference>
<dbReference type="Gene3D" id="3.40.50.10810">
    <property type="entry name" value="Tandem AAA-ATPase domain"/>
    <property type="match status" value="1"/>
</dbReference>
<dbReference type="AlphaFoldDB" id="A0A975G813"/>
<proteinExistence type="predicted"/>
<gene>
    <name evidence="6" type="ORF">KBB96_16810</name>
</gene>
<keyword evidence="6" id="KW-0347">Helicase</keyword>
<evidence type="ECO:0000259" key="5">
    <source>
        <dbReference type="PROSITE" id="PS51194"/>
    </source>
</evidence>
<dbReference type="InterPro" id="IPR027417">
    <property type="entry name" value="P-loop_NTPase"/>
</dbReference>